<keyword evidence="6" id="KW-1185">Reference proteome</keyword>
<proteinExistence type="inferred from homology"/>
<reference evidence="5 7" key="3">
    <citation type="submission" date="2016-10" db="EMBL/GenBank/DDBJ databases">
        <authorList>
            <person name="de Groot N.N."/>
        </authorList>
    </citation>
    <scope>NUCLEOTIDE SEQUENCE [LARGE SCALE GENOMIC DNA]</scope>
    <source>
        <strain evidence="5 7">CGMCC 1.6117</strain>
    </source>
</reference>
<gene>
    <name evidence="4" type="ORF">IT41_03695</name>
    <name evidence="5" type="ORF">SAMN04487972_10410</name>
</gene>
<evidence type="ECO:0000256" key="1">
    <source>
        <dbReference type="ARBA" id="ARBA00010690"/>
    </source>
</evidence>
<feature type="transmembrane region" description="Helical" evidence="3">
    <location>
        <begin position="88"/>
        <end position="109"/>
    </location>
</feature>
<dbReference type="PANTHER" id="PTHR30531:SF12">
    <property type="entry name" value="FLAGELLAR BIOSYNTHETIC PROTEIN FLHB"/>
    <property type="match status" value="1"/>
</dbReference>
<keyword evidence="4" id="KW-0966">Cell projection</keyword>
<dbReference type="OrthoDB" id="9807950at2"/>
<sequence>MSEEKDDKQFDPSEGRLRKARREGDVPRSAELQSALMYLGFWFASIFAISWAVPGWVGMASRAMGSEPWPDTEGRSVMDIARGLSAHAGLMLLTMVVIMSVPIILGLVAQRSVTFTPKKLAPDIKRINPVKNAAQKFGTSGLVTFAISLCKVVLVCVGGWLLYVSLLARLFTVDAMGDLKWVQGLGVILRQALMLALAIGAVFAVIDLLWKRREYLMRHRMSRREMQDEHKESEGDPHLKAARRQKGVDIVMNAMLADVEKADVIVVNPTHFAVALEWKRGSGRAPVCLAKGVDEVARRIRERAQEHQVPIWSDPPCARALHATVEIGEEIRSEHFAPVAAAIRFATAMRKKARDGWGGPPIRRAGGA</sequence>
<dbReference type="InterPro" id="IPR006135">
    <property type="entry name" value="T3SS_substrate_exporter"/>
</dbReference>
<dbReference type="RefSeq" id="WP_036738799.1">
    <property type="nucleotide sequence ID" value="NZ_FOJO01000004.1"/>
</dbReference>
<feature type="transmembrane region" description="Helical" evidence="3">
    <location>
        <begin position="141"/>
        <end position="168"/>
    </location>
</feature>
<dbReference type="Pfam" id="PF01312">
    <property type="entry name" value="Bac_export_2"/>
    <property type="match status" value="1"/>
</dbReference>
<dbReference type="EMBL" id="JRKN01000003">
    <property type="protein sequence ID" value="KGJ06271.1"/>
    <property type="molecule type" value="Genomic_DNA"/>
</dbReference>
<reference evidence="4 6" key="1">
    <citation type="submission" date="2014-09" db="EMBL/GenBank/DDBJ databases">
        <authorList>
            <person name="McGinnis J.M."/>
            <person name="Wolfgang W.J."/>
        </authorList>
    </citation>
    <scope>NUCLEOTIDE SEQUENCE [LARGE SCALE GENOMIC DNA]</scope>
    <source>
        <strain evidence="4 6">JCM 14014</strain>
    </source>
</reference>
<keyword evidence="3" id="KW-0812">Transmembrane</keyword>
<keyword evidence="3" id="KW-0472">Membrane</keyword>
<keyword evidence="4" id="KW-0969">Cilium</keyword>
<dbReference type="AlphaFoldDB" id="A0A099F7N3"/>
<keyword evidence="3" id="KW-1133">Transmembrane helix</keyword>
<evidence type="ECO:0000256" key="3">
    <source>
        <dbReference type="SAM" id="Phobius"/>
    </source>
</evidence>
<feature type="transmembrane region" description="Helical" evidence="3">
    <location>
        <begin position="188"/>
        <end position="210"/>
    </location>
</feature>
<name>A0A099F7N3_9RHOB</name>
<dbReference type="EMBL" id="FOJO01000004">
    <property type="protein sequence ID" value="SFA45259.1"/>
    <property type="molecule type" value="Genomic_DNA"/>
</dbReference>
<dbReference type="SUPFAM" id="SSF160544">
    <property type="entry name" value="EscU C-terminal domain-like"/>
    <property type="match status" value="1"/>
</dbReference>
<feature type="region of interest" description="Disordered" evidence="2">
    <location>
        <begin position="1"/>
        <end position="24"/>
    </location>
</feature>
<dbReference type="Gene3D" id="6.10.250.2080">
    <property type="match status" value="1"/>
</dbReference>
<reference evidence="4 6" key="2">
    <citation type="submission" date="2014-10" db="EMBL/GenBank/DDBJ databases">
        <title>Paracoccus sanguinis sp. nov., isolated from clinical specimens of New York State patients.</title>
        <authorList>
            <person name="Mingle L.A."/>
            <person name="Cole J.A."/>
            <person name="Lapierre P."/>
            <person name="Musser K.A."/>
        </authorList>
    </citation>
    <scope>NUCLEOTIDE SEQUENCE [LARGE SCALE GENOMIC DNA]</scope>
    <source>
        <strain evidence="4 6">JCM 14014</strain>
    </source>
</reference>
<evidence type="ECO:0000256" key="2">
    <source>
        <dbReference type="SAM" id="MobiDB-lite"/>
    </source>
</evidence>
<organism evidence="4 6">
    <name type="scientific">Paracoccus halophilus</name>
    <dbReference type="NCBI Taxonomy" id="376733"/>
    <lineage>
        <taxon>Bacteria</taxon>
        <taxon>Pseudomonadati</taxon>
        <taxon>Pseudomonadota</taxon>
        <taxon>Alphaproteobacteria</taxon>
        <taxon>Rhodobacterales</taxon>
        <taxon>Paracoccaceae</taxon>
        <taxon>Paracoccus</taxon>
    </lineage>
</organism>
<dbReference type="eggNOG" id="COG1377">
    <property type="taxonomic scope" value="Bacteria"/>
</dbReference>
<dbReference type="PANTHER" id="PTHR30531">
    <property type="entry name" value="FLAGELLAR BIOSYNTHETIC PROTEIN FLHB"/>
    <property type="match status" value="1"/>
</dbReference>
<keyword evidence="4" id="KW-0282">Flagellum</keyword>
<evidence type="ECO:0000313" key="4">
    <source>
        <dbReference type="EMBL" id="KGJ06271.1"/>
    </source>
</evidence>
<accession>A0A099F7N3</accession>
<dbReference type="STRING" id="376733.SAMN04487972_10410"/>
<dbReference type="Gene3D" id="3.40.1690.10">
    <property type="entry name" value="secretion proteins EscU"/>
    <property type="match status" value="1"/>
</dbReference>
<dbReference type="Proteomes" id="UP000182312">
    <property type="component" value="Unassembled WGS sequence"/>
</dbReference>
<dbReference type="PRINTS" id="PR00950">
    <property type="entry name" value="TYPE3IMSPROT"/>
</dbReference>
<dbReference type="InterPro" id="IPR029025">
    <property type="entry name" value="T3SS_substrate_exporter_C"/>
</dbReference>
<dbReference type="GO" id="GO:0009306">
    <property type="term" value="P:protein secretion"/>
    <property type="evidence" value="ECO:0007669"/>
    <property type="project" value="InterPro"/>
</dbReference>
<protein>
    <submittedName>
        <fullName evidence="4">Flagellar biosynthesis protein FlhB</fullName>
    </submittedName>
    <submittedName>
        <fullName evidence="5">Flagellar biosynthetic protein FlhB</fullName>
    </submittedName>
</protein>
<dbReference type="GO" id="GO:0005886">
    <property type="term" value="C:plasma membrane"/>
    <property type="evidence" value="ECO:0007669"/>
    <property type="project" value="TreeGrafter"/>
</dbReference>
<comment type="similarity">
    <text evidence="1">Belongs to the type III secretion exporter family.</text>
</comment>
<evidence type="ECO:0000313" key="7">
    <source>
        <dbReference type="Proteomes" id="UP000182312"/>
    </source>
</evidence>
<evidence type="ECO:0000313" key="6">
    <source>
        <dbReference type="Proteomes" id="UP000029846"/>
    </source>
</evidence>
<feature type="transmembrane region" description="Helical" evidence="3">
    <location>
        <begin position="36"/>
        <end position="57"/>
    </location>
</feature>
<dbReference type="Proteomes" id="UP000029846">
    <property type="component" value="Unassembled WGS sequence"/>
</dbReference>
<evidence type="ECO:0000313" key="5">
    <source>
        <dbReference type="EMBL" id="SFA45259.1"/>
    </source>
</evidence>